<accession>A0A8J8NAM0</accession>
<keyword evidence="2" id="KW-1185">Reference proteome</keyword>
<name>A0A8J8NAM0_HALGN</name>
<sequence length="147" mass="16972">MDKAVENQLILQQMLVTGMFSNRSLTHFWTDTAENKPYIITVKQQPFSLSNISDFQSPIKQPRTPAPRAIQEAAINAPDGLFIFIGFQLIDSSEHLQVFSKCRFVNVFIFLRSNKKQILLAHIPFYLLKYKNYEHCNKHPTCILING</sequence>
<evidence type="ECO:0000313" key="1">
    <source>
        <dbReference type="EMBL" id="TNV71482.1"/>
    </source>
</evidence>
<dbReference type="Proteomes" id="UP000785679">
    <property type="component" value="Unassembled WGS sequence"/>
</dbReference>
<dbReference type="AlphaFoldDB" id="A0A8J8NAM0"/>
<proteinExistence type="predicted"/>
<dbReference type="EMBL" id="RRYP01029776">
    <property type="protein sequence ID" value="TNV71482.1"/>
    <property type="molecule type" value="Genomic_DNA"/>
</dbReference>
<evidence type="ECO:0000313" key="2">
    <source>
        <dbReference type="Proteomes" id="UP000785679"/>
    </source>
</evidence>
<reference evidence="1" key="1">
    <citation type="submission" date="2019-06" db="EMBL/GenBank/DDBJ databases">
        <authorList>
            <person name="Zheng W."/>
        </authorList>
    </citation>
    <scope>NUCLEOTIDE SEQUENCE</scope>
    <source>
        <strain evidence="1">QDHG01</strain>
    </source>
</reference>
<organism evidence="1 2">
    <name type="scientific">Halteria grandinella</name>
    <dbReference type="NCBI Taxonomy" id="5974"/>
    <lineage>
        <taxon>Eukaryota</taxon>
        <taxon>Sar</taxon>
        <taxon>Alveolata</taxon>
        <taxon>Ciliophora</taxon>
        <taxon>Intramacronucleata</taxon>
        <taxon>Spirotrichea</taxon>
        <taxon>Stichotrichia</taxon>
        <taxon>Sporadotrichida</taxon>
        <taxon>Halteriidae</taxon>
        <taxon>Halteria</taxon>
    </lineage>
</organism>
<gene>
    <name evidence="1" type="ORF">FGO68_gene11020</name>
</gene>
<comment type="caution">
    <text evidence="1">The sequence shown here is derived from an EMBL/GenBank/DDBJ whole genome shotgun (WGS) entry which is preliminary data.</text>
</comment>
<protein>
    <submittedName>
        <fullName evidence="1">Uncharacterized protein</fullName>
    </submittedName>
</protein>